<feature type="compositionally biased region" description="Basic and acidic residues" evidence="1">
    <location>
        <begin position="46"/>
        <end position="95"/>
    </location>
</feature>
<evidence type="ECO:0000256" key="1">
    <source>
        <dbReference type="SAM" id="MobiDB-lite"/>
    </source>
</evidence>
<keyword evidence="2" id="KW-1133">Transmembrane helix</keyword>
<feature type="transmembrane region" description="Helical" evidence="2">
    <location>
        <begin position="12"/>
        <end position="31"/>
    </location>
</feature>
<protein>
    <submittedName>
        <fullName evidence="3">Uncharacterized protein</fullName>
    </submittedName>
</protein>
<feature type="region of interest" description="Disordered" evidence="1">
    <location>
        <begin position="42"/>
        <end position="135"/>
    </location>
</feature>
<dbReference type="KEGG" id="meg:DKB62_12445"/>
<dbReference type="Proteomes" id="UP000254337">
    <property type="component" value="Chromosome"/>
</dbReference>
<reference evidence="3 4" key="1">
    <citation type="submission" date="2018-05" db="EMBL/GenBank/DDBJ databases">
        <title>Complete genome sequence of Megasphaera sp. AJH120T, isolated from the ceca of a chicken.</title>
        <authorList>
            <person name="Maki J."/>
            <person name="Looft T."/>
        </authorList>
    </citation>
    <scope>NUCLEOTIDE SEQUENCE [LARGE SCALE GENOMIC DNA]</scope>
    <source>
        <strain evidence="3 4">AJH120</strain>
    </source>
</reference>
<evidence type="ECO:0000313" key="4">
    <source>
        <dbReference type="Proteomes" id="UP000254337"/>
    </source>
</evidence>
<evidence type="ECO:0000313" key="3">
    <source>
        <dbReference type="EMBL" id="AXL22305.1"/>
    </source>
</evidence>
<dbReference type="EMBL" id="CP029462">
    <property type="protein sequence ID" value="AXL22305.1"/>
    <property type="molecule type" value="Genomic_DNA"/>
</dbReference>
<name>A0A346B2G2_9FIRM</name>
<feature type="compositionally biased region" description="Basic and acidic residues" evidence="1">
    <location>
        <begin position="105"/>
        <end position="135"/>
    </location>
</feature>
<keyword evidence="2" id="KW-0472">Membrane</keyword>
<sequence>MKLKDSLRKKIIASVMTGIMAVVVAAPYSMVSAADMTHGRLPVKAVQKDGPKHDNDMRKPGDRKDVRKDVQKDVKKDRKADKKDIKKEVKKDAKKPGVMKKQPPKKGDVRNGKDKVNHDQKGHGDKKDAPRRGRA</sequence>
<accession>A0A346B2G2</accession>
<evidence type="ECO:0000256" key="2">
    <source>
        <dbReference type="SAM" id="Phobius"/>
    </source>
</evidence>
<proteinExistence type="predicted"/>
<dbReference type="AlphaFoldDB" id="A0A346B2G2"/>
<organism evidence="3 4">
    <name type="scientific">Megasphaera stantonii</name>
    <dbReference type="NCBI Taxonomy" id="2144175"/>
    <lineage>
        <taxon>Bacteria</taxon>
        <taxon>Bacillati</taxon>
        <taxon>Bacillota</taxon>
        <taxon>Negativicutes</taxon>
        <taxon>Veillonellales</taxon>
        <taxon>Veillonellaceae</taxon>
        <taxon>Megasphaera</taxon>
    </lineage>
</organism>
<gene>
    <name evidence="3" type="ORF">DKB62_12445</name>
</gene>
<keyword evidence="4" id="KW-1185">Reference proteome</keyword>
<keyword evidence="2" id="KW-0812">Transmembrane</keyword>
<dbReference type="RefSeq" id="WP_107195549.1">
    <property type="nucleotide sequence ID" value="NZ_CP029462.1"/>
</dbReference>